<dbReference type="RefSeq" id="XP_064708088.1">
    <property type="nucleotide sequence ID" value="XM_064856188.1"/>
</dbReference>
<dbReference type="InterPro" id="IPR001753">
    <property type="entry name" value="Enoyl-CoA_hydra/iso"/>
</dbReference>
<dbReference type="Gene3D" id="3.90.226.10">
    <property type="entry name" value="2-enoyl-CoA Hydratase, Chain A, domain 1"/>
    <property type="match status" value="1"/>
</dbReference>
<keyword evidence="3" id="KW-0413">Isomerase</keyword>
<evidence type="ECO:0008006" key="6">
    <source>
        <dbReference type="Google" id="ProtNLM"/>
    </source>
</evidence>
<dbReference type="InterPro" id="IPR051053">
    <property type="entry name" value="ECH/Chromodomain_protein"/>
</dbReference>
<dbReference type="Gene3D" id="1.10.12.10">
    <property type="entry name" value="Lyase 2-enoyl-coa Hydratase, Chain A, domain 2"/>
    <property type="match status" value="1"/>
</dbReference>
<comment type="caution">
    <text evidence="4">The sequence shown here is derived from an EMBL/GenBank/DDBJ whole genome shotgun (WGS) entry which is preliminary data.</text>
</comment>
<evidence type="ECO:0000313" key="5">
    <source>
        <dbReference type="Proteomes" id="UP001358417"/>
    </source>
</evidence>
<dbReference type="GO" id="GO:0004165">
    <property type="term" value="F:delta(3)-delta(2)-enoyl-CoA isomerase activity"/>
    <property type="evidence" value="ECO:0007669"/>
    <property type="project" value="UniProtKB-ARBA"/>
</dbReference>
<name>A0AAV9NEL7_9EURO</name>
<keyword evidence="2" id="KW-0576">Peroxisome</keyword>
<dbReference type="Pfam" id="PF00378">
    <property type="entry name" value="ECH_1"/>
    <property type="match status" value="1"/>
</dbReference>
<dbReference type="GO" id="GO:0005777">
    <property type="term" value="C:peroxisome"/>
    <property type="evidence" value="ECO:0007669"/>
    <property type="project" value="UniProtKB-SubCell"/>
</dbReference>
<evidence type="ECO:0000256" key="1">
    <source>
        <dbReference type="ARBA" id="ARBA00004275"/>
    </source>
</evidence>
<dbReference type="PANTHER" id="PTHR43684">
    <property type="match status" value="1"/>
</dbReference>
<dbReference type="SUPFAM" id="SSF52096">
    <property type="entry name" value="ClpP/crotonase"/>
    <property type="match status" value="1"/>
</dbReference>
<proteinExistence type="predicted"/>
<dbReference type="InterPro" id="IPR029045">
    <property type="entry name" value="ClpP/crotonase-like_dom_sf"/>
</dbReference>
<protein>
    <recommendedName>
        <fullName evidence="6">Enoyl-CoA hydratase</fullName>
    </recommendedName>
</protein>
<reference evidence="4 5" key="1">
    <citation type="submission" date="2023-08" db="EMBL/GenBank/DDBJ databases">
        <title>Black Yeasts Isolated from many extreme environments.</title>
        <authorList>
            <person name="Coleine C."/>
            <person name="Stajich J.E."/>
            <person name="Selbmann L."/>
        </authorList>
    </citation>
    <scope>NUCLEOTIDE SEQUENCE [LARGE SCALE GENOMIC DNA]</scope>
    <source>
        <strain evidence="4 5">CCFEE 5792</strain>
    </source>
</reference>
<dbReference type="GeneID" id="89980813"/>
<sequence length="276" mass="30055">MSSAPPELKYISTTVDNGIAILKYNRPEAGNALSNGVFKDLLASTEWALSNDEVRVVVQTGEGKFFTTGMDLEAAVTPAADKPTTVLPEDSIVILGKYHELLINTNKILIAAVNGPGIGYGTSSIALFDLVYAVPEAYFFTPFVKWGLCAEACSSVTFSRIMGRQKAAALLLADERLTAAELERAGLITKIIPARNFIPDVLRIAQRIARLPPRSLAFNKELMMKPLKQELLGANEAELAGLRLRAADSEPGNAMKAFVLDQERKRKEKTAKHSHL</sequence>
<dbReference type="CDD" id="cd06558">
    <property type="entry name" value="crotonase-like"/>
    <property type="match status" value="1"/>
</dbReference>
<evidence type="ECO:0000313" key="4">
    <source>
        <dbReference type="EMBL" id="KAK5056118.1"/>
    </source>
</evidence>
<accession>A0AAV9NEL7</accession>
<keyword evidence="5" id="KW-1185">Reference proteome</keyword>
<gene>
    <name evidence="4" type="ORF">LTR84_012671</name>
</gene>
<dbReference type="Proteomes" id="UP001358417">
    <property type="component" value="Unassembled WGS sequence"/>
</dbReference>
<dbReference type="AlphaFoldDB" id="A0AAV9NEL7"/>
<evidence type="ECO:0000256" key="2">
    <source>
        <dbReference type="ARBA" id="ARBA00023140"/>
    </source>
</evidence>
<dbReference type="InterPro" id="IPR014748">
    <property type="entry name" value="Enoyl-CoA_hydra_C"/>
</dbReference>
<dbReference type="PANTHER" id="PTHR43684:SF1">
    <property type="entry name" value="ENOYL-COA DELTA ISOMERASE 2"/>
    <property type="match status" value="1"/>
</dbReference>
<organism evidence="4 5">
    <name type="scientific">Exophiala bonariae</name>
    <dbReference type="NCBI Taxonomy" id="1690606"/>
    <lineage>
        <taxon>Eukaryota</taxon>
        <taxon>Fungi</taxon>
        <taxon>Dikarya</taxon>
        <taxon>Ascomycota</taxon>
        <taxon>Pezizomycotina</taxon>
        <taxon>Eurotiomycetes</taxon>
        <taxon>Chaetothyriomycetidae</taxon>
        <taxon>Chaetothyriales</taxon>
        <taxon>Herpotrichiellaceae</taxon>
        <taxon>Exophiala</taxon>
    </lineage>
</organism>
<evidence type="ECO:0000256" key="3">
    <source>
        <dbReference type="ARBA" id="ARBA00023235"/>
    </source>
</evidence>
<dbReference type="EMBL" id="JAVRRD010000008">
    <property type="protein sequence ID" value="KAK5056118.1"/>
    <property type="molecule type" value="Genomic_DNA"/>
</dbReference>
<comment type="subcellular location">
    <subcellularLocation>
        <location evidence="1">Peroxisome</location>
    </subcellularLocation>
</comment>